<dbReference type="RefSeq" id="WP_236038365.1">
    <property type="nucleotide sequence ID" value="NZ_BNJG01000002.1"/>
</dbReference>
<protein>
    <submittedName>
        <fullName evidence="6">GntR family transcriptional regulator</fullName>
    </submittedName>
</protein>
<dbReference type="InterPro" id="IPR011711">
    <property type="entry name" value="GntR_C"/>
</dbReference>
<dbReference type="SMART" id="SM00345">
    <property type="entry name" value="HTH_GNTR"/>
    <property type="match status" value="1"/>
</dbReference>
<proteinExistence type="predicted"/>
<keyword evidence="7" id="KW-1185">Reference proteome</keyword>
<dbReference type="InterPro" id="IPR000524">
    <property type="entry name" value="Tscrpt_reg_HTH_GntR"/>
</dbReference>
<dbReference type="PANTHER" id="PTHR43537:SF24">
    <property type="entry name" value="GLUCONATE OPERON TRANSCRIPTIONAL REPRESSOR"/>
    <property type="match status" value="1"/>
</dbReference>
<feature type="region of interest" description="Disordered" evidence="4">
    <location>
        <begin position="227"/>
        <end position="248"/>
    </location>
</feature>
<feature type="domain" description="HTH gntR-type" evidence="5">
    <location>
        <begin position="20"/>
        <end position="87"/>
    </location>
</feature>
<organism evidence="6 7">
    <name type="scientific">Ktedonobacter robiniae</name>
    <dbReference type="NCBI Taxonomy" id="2778365"/>
    <lineage>
        <taxon>Bacteria</taxon>
        <taxon>Bacillati</taxon>
        <taxon>Chloroflexota</taxon>
        <taxon>Ktedonobacteria</taxon>
        <taxon>Ktedonobacterales</taxon>
        <taxon>Ktedonobacteraceae</taxon>
        <taxon>Ktedonobacter</taxon>
    </lineage>
</organism>
<dbReference type="Pfam" id="PF00392">
    <property type="entry name" value="GntR"/>
    <property type="match status" value="1"/>
</dbReference>
<evidence type="ECO:0000313" key="7">
    <source>
        <dbReference type="Proteomes" id="UP000654345"/>
    </source>
</evidence>
<reference evidence="6 7" key="1">
    <citation type="journal article" date="2021" name="Int. J. Syst. Evol. Microbiol.">
        <title>Reticulibacter mediterranei gen. nov., sp. nov., within the new family Reticulibacteraceae fam. nov., and Ktedonospora formicarum gen. nov., sp. nov., Ktedonobacter robiniae sp. nov., Dictyobacter formicarum sp. nov. and Dictyobacter arantiisoli sp. nov., belonging to the class Ktedonobacteria.</title>
        <authorList>
            <person name="Yabe S."/>
            <person name="Zheng Y."/>
            <person name="Wang C.M."/>
            <person name="Sakai Y."/>
            <person name="Abe K."/>
            <person name="Yokota A."/>
            <person name="Donadio S."/>
            <person name="Cavaletti L."/>
            <person name="Monciardini P."/>
        </authorList>
    </citation>
    <scope>NUCLEOTIDE SEQUENCE [LARGE SCALE GENOMIC DNA]</scope>
    <source>
        <strain evidence="6 7">SOSP1-30</strain>
    </source>
</reference>
<dbReference type="Gene3D" id="1.20.120.530">
    <property type="entry name" value="GntR ligand-binding domain-like"/>
    <property type="match status" value="1"/>
</dbReference>
<name>A0ABQ3UUI8_9CHLR</name>
<dbReference type="Gene3D" id="1.10.10.10">
    <property type="entry name" value="Winged helix-like DNA-binding domain superfamily/Winged helix DNA-binding domain"/>
    <property type="match status" value="1"/>
</dbReference>
<keyword evidence="1" id="KW-0805">Transcription regulation</keyword>
<dbReference type="EMBL" id="BNJG01000002">
    <property type="protein sequence ID" value="GHO56496.1"/>
    <property type="molecule type" value="Genomic_DNA"/>
</dbReference>
<dbReference type="Pfam" id="PF07729">
    <property type="entry name" value="FCD"/>
    <property type="match status" value="1"/>
</dbReference>
<dbReference type="PROSITE" id="PS50949">
    <property type="entry name" value="HTH_GNTR"/>
    <property type="match status" value="1"/>
</dbReference>
<dbReference type="PANTHER" id="PTHR43537">
    <property type="entry name" value="TRANSCRIPTIONAL REGULATOR, GNTR FAMILY"/>
    <property type="match status" value="1"/>
</dbReference>
<dbReference type="Proteomes" id="UP000654345">
    <property type="component" value="Unassembled WGS sequence"/>
</dbReference>
<dbReference type="CDD" id="cd07377">
    <property type="entry name" value="WHTH_GntR"/>
    <property type="match status" value="1"/>
</dbReference>
<keyword evidence="3" id="KW-0804">Transcription</keyword>
<dbReference type="InterPro" id="IPR008920">
    <property type="entry name" value="TF_FadR/GntR_C"/>
</dbReference>
<evidence type="ECO:0000256" key="3">
    <source>
        <dbReference type="ARBA" id="ARBA00023163"/>
    </source>
</evidence>
<dbReference type="InterPro" id="IPR036388">
    <property type="entry name" value="WH-like_DNA-bd_sf"/>
</dbReference>
<evidence type="ECO:0000256" key="2">
    <source>
        <dbReference type="ARBA" id="ARBA00023125"/>
    </source>
</evidence>
<sequence>MEVSMHSIFANALERSANLDSLVGSIAEWVGLAIIDGRLRPGDDLNSVALSRQFKTSRTPVREALMLLEKEGLVTIPPRRRPYVTPISLREVREIYQVRAHLYILVANLIVTQASDEAIHALWEHQVRLEEAVKNNDLDAYFWSNLSFRATEAEICGNLYLQQMLSSLGLRTLHLRHHTLSYPGRMERSLKDHARLIQAYEERDSSLAQSLTRSLVLRGLASIEQAEWGNGQGERGTTAEREEESEEF</sequence>
<evidence type="ECO:0000313" key="6">
    <source>
        <dbReference type="EMBL" id="GHO56496.1"/>
    </source>
</evidence>
<accession>A0ABQ3UUI8</accession>
<evidence type="ECO:0000256" key="4">
    <source>
        <dbReference type="SAM" id="MobiDB-lite"/>
    </source>
</evidence>
<dbReference type="SUPFAM" id="SSF48008">
    <property type="entry name" value="GntR ligand-binding domain-like"/>
    <property type="match status" value="1"/>
</dbReference>
<gene>
    <name evidence="6" type="ORF">KSB_49710</name>
</gene>
<evidence type="ECO:0000256" key="1">
    <source>
        <dbReference type="ARBA" id="ARBA00023015"/>
    </source>
</evidence>
<dbReference type="InterPro" id="IPR036390">
    <property type="entry name" value="WH_DNA-bd_sf"/>
</dbReference>
<evidence type="ECO:0000259" key="5">
    <source>
        <dbReference type="PROSITE" id="PS50949"/>
    </source>
</evidence>
<dbReference type="SUPFAM" id="SSF46785">
    <property type="entry name" value="Winged helix' DNA-binding domain"/>
    <property type="match status" value="1"/>
</dbReference>
<keyword evidence="2" id="KW-0238">DNA-binding</keyword>
<dbReference type="SMART" id="SM00895">
    <property type="entry name" value="FCD"/>
    <property type="match status" value="1"/>
</dbReference>
<comment type="caution">
    <text evidence="6">The sequence shown here is derived from an EMBL/GenBank/DDBJ whole genome shotgun (WGS) entry which is preliminary data.</text>
</comment>